<feature type="transmembrane region" description="Helical" evidence="9">
    <location>
        <begin position="396"/>
        <end position="419"/>
    </location>
</feature>
<evidence type="ECO:0000256" key="9">
    <source>
        <dbReference type="SAM" id="Phobius"/>
    </source>
</evidence>
<organism evidence="11 12">
    <name type="scientific">Nonomuraea solani</name>
    <dbReference type="NCBI Taxonomy" id="1144553"/>
    <lineage>
        <taxon>Bacteria</taxon>
        <taxon>Bacillati</taxon>
        <taxon>Actinomycetota</taxon>
        <taxon>Actinomycetes</taxon>
        <taxon>Streptosporangiales</taxon>
        <taxon>Streptosporangiaceae</taxon>
        <taxon>Nonomuraea</taxon>
    </lineage>
</organism>
<protein>
    <recommendedName>
        <fullName evidence="2">histidine kinase</fullName>
        <ecNumber evidence="2">2.7.13.3</ecNumber>
    </recommendedName>
</protein>
<dbReference type="GO" id="GO:0016020">
    <property type="term" value="C:membrane"/>
    <property type="evidence" value="ECO:0007669"/>
    <property type="project" value="InterPro"/>
</dbReference>
<keyword evidence="8" id="KW-0902">Two-component regulatory system</keyword>
<dbReference type="PANTHER" id="PTHR24421:SF10">
    <property type="entry name" value="NITRATE_NITRITE SENSOR PROTEIN NARQ"/>
    <property type="match status" value="1"/>
</dbReference>
<evidence type="ECO:0000256" key="4">
    <source>
        <dbReference type="ARBA" id="ARBA00022679"/>
    </source>
</evidence>
<dbReference type="Proteomes" id="UP000236732">
    <property type="component" value="Unassembled WGS sequence"/>
</dbReference>
<dbReference type="SUPFAM" id="SSF55874">
    <property type="entry name" value="ATPase domain of HSP90 chaperone/DNA topoisomerase II/histidine kinase"/>
    <property type="match status" value="1"/>
</dbReference>
<dbReference type="InterPro" id="IPR011712">
    <property type="entry name" value="Sig_transdc_His_kin_sub3_dim/P"/>
</dbReference>
<keyword evidence="5" id="KW-0547">Nucleotide-binding</keyword>
<feature type="transmembrane region" description="Helical" evidence="9">
    <location>
        <begin position="439"/>
        <end position="459"/>
    </location>
</feature>
<dbReference type="InterPro" id="IPR050482">
    <property type="entry name" value="Sensor_HK_TwoCompSys"/>
</dbReference>
<keyword evidence="12" id="KW-1185">Reference proteome</keyword>
<gene>
    <name evidence="11" type="ORF">SAMN05444920_104642</name>
</gene>
<keyword evidence="6 11" id="KW-0418">Kinase</keyword>
<reference evidence="11 12" key="1">
    <citation type="submission" date="2016-10" db="EMBL/GenBank/DDBJ databases">
        <authorList>
            <person name="de Groot N.N."/>
        </authorList>
    </citation>
    <scope>NUCLEOTIDE SEQUENCE [LARGE SCALE GENOMIC DNA]</scope>
    <source>
        <strain evidence="11 12">CGMCC 4.7037</strain>
    </source>
</reference>
<dbReference type="AlphaFoldDB" id="A0A1H6D0M5"/>
<proteinExistence type="predicted"/>
<keyword evidence="9" id="KW-0812">Transmembrane</keyword>
<feature type="domain" description="Histidine kinase/HSP90-like ATPase" evidence="10">
    <location>
        <begin position="289"/>
        <end position="379"/>
    </location>
</feature>
<sequence>MADTVGMLQRFGQVLVLFALILVQVPAIILTVVMLLLSVALGMVFLFPPQTIMVRELAELNRRLVRQWTGMEIDPPYLPAPPPPVPQADGMYRSERTLYKSPWIPAWNSRWKWLMSDPATWRDEVWLLFDPVVKVALIPLFLLLPARGLRVYALWCDLLLGATAASRLAGQVSHLRRTRNLAADSQAAEMRRIERDLHDGTQARLVAIGMTLGAVEQLVDDNPSAAKALLAKARDASAETLTELRRVVRGIHPPVLAERGLADAVRALAIDSPLQVTVDVELAHRPEAPVEAAVYFAVSELLSNAARHGEARTATVDVSTKGPDLRVTVTDDGMGGADPAKGSGLIGIERRLAAFDGVLALHSPPGGPTTVTMDLPRVLPDHWAGNLVKMPRWKSAVVVLLWATAWCPTFPQGVVAAIFKIFGIEEKAWFLALHLPEVWQWPVIFGMITLGVIMHILAIRIPANHDRERWLVEATPTKPWCP</sequence>
<dbReference type="Pfam" id="PF07730">
    <property type="entry name" value="HisKA_3"/>
    <property type="match status" value="1"/>
</dbReference>
<dbReference type="GO" id="GO:0046983">
    <property type="term" value="F:protein dimerization activity"/>
    <property type="evidence" value="ECO:0007669"/>
    <property type="project" value="InterPro"/>
</dbReference>
<dbReference type="CDD" id="cd16917">
    <property type="entry name" value="HATPase_UhpB-NarQ-NarX-like"/>
    <property type="match status" value="1"/>
</dbReference>
<evidence type="ECO:0000256" key="1">
    <source>
        <dbReference type="ARBA" id="ARBA00000085"/>
    </source>
</evidence>
<dbReference type="EMBL" id="FNVT01000004">
    <property type="protein sequence ID" value="SEG78810.1"/>
    <property type="molecule type" value="Genomic_DNA"/>
</dbReference>
<evidence type="ECO:0000256" key="6">
    <source>
        <dbReference type="ARBA" id="ARBA00022777"/>
    </source>
</evidence>
<dbReference type="InterPro" id="IPR036890">
    <property type="entry name" value="HATPase_C_sf"/>
</dbReference>
<dbReference type="Gene3D" id="1.20.5.1930">
    <property type="match status" value="1"/>
</dbReference>
<name>A0A1H6D0M5_9ACTN</name>
<keyword evidence="4" id="KW-0808">Transferase</keyword>
<dbReference type="Gene3D" id="3.30.565.10">
    <property type="entry name" value="Histidine kinase-like ATPase, C-terminal domain"/>
    <property type="match status" value="1"/>
</dbReference>
<keyword evidence="7" id="KW-0067">ATP-binding</keyword>
<feature type="transmembrane region" description="Helical" evidence="9">
    <location>
        <begin position="14"/>
        <end position="47"/>
    </location>
</feature>
<dbReference type="EC" id="2.7.13.3" evidence="2"/>
<dbReference type="Pfam" id="PF02518">
    <property type="entry name" value="HATPase_c"/>
    <property type="match status" value="1"/>
</dbReference>
<evidence type="ECO:0000313" key="12">
    <source>
        <dbReference type="Proteomes" id="UP000236732"/>
    </source>
</evidence>
<dbReference type="InterPro" id="IPR003594">
    <property type="entry name" value="HATPase_dom"/>
</dbReference>
<keyword evidence="9" id="KW-1133">Transmembrane helix</keyword>
<evidence type="ECO:0000256" key="7">
    <source>
        <dbReference type="ARBA" id="ARBA00022840"/>
    </source>
</evidence>
<dbReference type="PANTHER" id="PTHR24421">
    <property type="entry name" value="NITRATE/NITRITE SENSOR PROTEIN NARX-RELATED"/>
    <property type="match status" value="1"/>
</dbReference>
<dbReference type="GO" id="GO:0000155">
    <property type="term" value="F:phosphorelay sensor kinase activity"/>
    <property type="evidence" value="ECO:0007669"/>
    <property type="project" value="InterPro"/>
</dbReference>
<accession>A0A1H6D0M5</accession>
<comment type="catalytic activity">
    <reaction evidence="1">
        <text>ATP + protein L-histidine = ADP + protein N-phospho-L-histidine.</text>
        <dbReference type="EC" id="2.7.13.3"/>
    </reaction>
</comment>
<evidence type="ECO:0000256" key="2">
    <source>
        <dbReference type="ARBA" id="ARBA00012438"/>
    </source>
</evidence>
<evidence type="ECO:0000256" key="5">
    <source>
        <dbReference type="ARBA" id="ARBA00022741"/>
    </source>
</evidence>
<evidence type="ECO:0000256" key="3">
    <source>
        <dbReference type="ARBA" id="ARBA00022553"/>
    </source>
</evidence>
<dbReference type="GO" id="GO:0005524">
    <property type="term" value="F:ATP binding"/>
    <property type="evidence" value="ECO:0007669"/>
    <property type="project" value="UniProtKB-KW"/>
</dbReference>
<keyword evidence="9" id="KW-0472">Membrane</keyword>
<keyword evidence="3" id="KW-0597">Phosphoprotein</keyword>
<evidence type="ECO:0000256" key="8">
    <source>
        <dbReference type="ARBA" id="ARBA00023012"/>
    </source>
</evidence>
<evidence type="ECO:0000259" key="10">
    <source>
        <dbReference type="SMART" id="SM00387"/>
    </source>
</evidence>
<dbReference type="SMART" id="SM00387">
    <property type="entry name" value="HATPase_c"/>
    <property type="match status" value="1"/>
</dbReference>
<evidence type="ECO:0000313" key="11">
    <source>
        <dbReference type="EMBL" id="SEG78810.1"/>
    </source>
</evidence>